<keyword evidence="4 6" id="KW-0975">Bacterial flagellum</keyword>
<dbReference type="GO" id="GO:0030694">
    <property type="term" value="C:bacterial-type flagellum basal body, rod"/>
    <property type="evidence" value="ECO:0007669"/>
    <property type="project" value="InterPro"/>
</dbReference>
<evidence type="ECO:0000256" key="2">
    <source>
        <dbReference type="ARBA" id="ARBA00009677"/>
    </source>
</evidence>
<dbReference type="PANTHER" id="PTHR30435">
    <property type="entry name" value="FLAGELLAR PROTEIN"/>
    <property type="match status" value="1"/>
</dbReference>
<dbReference type="EMBL" id="CP037901">
    <property type="protein sequence ID" value="QBP12585.1"/>
    <property type="molecule type" value="Genomic_DNA"/>
</dbReference>
<name>A0A132HG91_9BURK</name>
<sequence length="140" mass="16115">MDTPYVAKWARSEDSVHEQALRLRTRRFELLSANIANADTPNYKARDIDFSAELDRVMGSGQNFAGMTMTSPRHIEASKPALEEDLMYRVPLQSSMDGNTVEMDVERVAFAENALRMRFSIQKTADEYKDMLKLYQDMRP</sequence>
<dbReference type="OrthoDB" id="9788334at2"/>
<evidence type="ECO:0000256" key="3">
    <source>
        <dbReference type="ARBA" id="ARBA00014376"/>
    </source>
</evidence>
<evidence type="ECO:0000256" key="1">
    <source>
        <dbReference type="ARBA" id="ARBA00004117"/>
    </source>
</evidence>
<gene>
    <name evidence="7" type="primary">flgB</name>
    <name evidence="7" type="ORF">DDF84_023070</name>
</gene>
<keyword evidence="7" id="KW-0969">Cilium</keyword>
<organism evidence="7 8">
    <name type="scientific">Cupriavidus metallidurans</name>
    <dbReference type="NCBI Taxonomy" id="119219"/>
    <lineage>
        <taxon>Bacteria</taxon>
        <taxon>Pseudomonadati</taxon>
        <taxon>Pseudomonadota</taxon>
        <taxon>Betaproteobacteria</taxon>
        <taxon>Burkholderiales</taxon>
        <taxon>Burkholderiaceae</taxon>
        <taxon>Cupriavidus</taxon>
    </lineage>
</organism>
<dbReference type="PIRSF" id="PIRSF002889">
    <property type="entry name" value="Rod_FlgB"/>
    <property type="match status" value="1"/>
</dbReference>
<dbReference type="AlphaFoldDB" id="A0A132HG91"/>
<dbReference type="GeneID" id="60820437"/>
<dbReference type="OMA" id="DGHMARN"/>
<dbReference type="Pfam" id="PF00460">
    <property type="entry name" value="Flg_bb_rod"/>
    <property type="match status" value="1"/>
</dbReference>
<comment type="subcellular location">
    <subcellularLocation>
        <location evidence="1 6">Bacterial flagellum basal body</location>
    </subcellularLocation>
</comment>
<proteinExistence type="inferred from homology"/>
<dbReference type="NCBIfam" id="TIGR01396">
    <property type="entry name" value="FlgB"/>
    <property type="match status" value="1"/>
</dbReference>
<evidence type="ECO:0000313" key="7">
    <source>
        <dbReference type="EMBL" id="QBP12585.1"/>
    </source>
</evidence>
<comment type="similarity">
    <text evidence="2 6">Belongs to the flagella basal body rod proteins family.</text>
</comment>
<dbReference type="GeneID" id="98407027"/>
<protein>
    <recommendedName>
        <fullName evidence="3 6">Flagellar basal body rod protein FlgB</fullName>
    </recommendedName>
</protein>
<keyword evidence="7" id="KW-0966">Cell projection</keyword>
<dbReference type="InterPro" id="IPR006300">
    <property type="entry name" value="FlgB"/>
</dbReference>
<evidence type="ECO:0000256" key="4">
    <source>
        <dbReference type="ARBA" id="ARBA00023143"/>
    </source>
</evidence>
<evidence type="ECO:0000256" key="6">
    <source>
        <dbReference type="PIRNR" id="PIRNR002889"/>
    </source>
</evidence>
<keyword evidence="7" id="KW-0282">Flagellum</keyword>
<dbReference type="InterPro" id="IPR001444">
    <property type="entry name" value="Flag_bb_rod_N"/>
</dbReference>
<dbReference type="RefSeq" id="WP_008650726.1">
    <property type="nucleotide sequence ID" value="NZ_CP026544.1"/>
</dbReference>
<dbReference type="Proteomes" id="UP000253772">
    <property type="component" value="Chromosome c2"/>
</dbReference>
<comment type="function">
    <text evidence="5 6">Structural component of flagellum, the bacterial motility apparatus. Part of the rod structure of flagellar basal body.</text>
</comment>
<comment type="subunit">
    <text evidence="6">The basal body constitutes a major portion of the flagellar organelle and consists of a number of rings mounted on a central rod.</text>
</comment>
<dbReference type="GO" id="GO:0071973">
    <property type="term" value="P:bacterial-type flagellum-dependent cell motility"/>
    <property type="evidence" value="ECO:0007669"/>
    <property type="project" value="InterPro"/>
</dbReference>
<dbReference type="PANTHER" id="PTHR30435:SF12">
    <property type="entry name" value="FLAGELLAR BASAL BODY ROD PROTEIN FLGB"/>
    <property type="match status" value="1"/>
</dbReference>
<evidence type="ECO:0000313" key="8">
    <source>
        <dbReference type="Proteomes" id="UP000253772"/>
    </source>
</evidence>
<accession>A0A132HG91</accession>
<evidence type="ECO:0000256" key="5">
    <source>
        <dbReference type="ARBA" id="ARBA00024934"/>
    </source>
</evidence>
<reference evidence="7 8" key="1">
    <citation type="submission" date="2019-03" db="EMBL/GenBank/DDBJ databases">
        <title>Comparative insights into the high quality Complete genome sequence of highly metal resistant Cupriavidus metallidurans strain BS1 isolated from a gold-copper mine.</title>
        <authorList>
            <person name="Mazhar H.S."/>
            <person name="Rensing C."/>
        </authorList>
    </citation>
    <scope>NUCLEOTIDE SEQUENCE [LARGE SCALE GENOMIC DNA]</scope>
    <source>
        <strain evidence="7 8">BS1</strain>
    </source>
</reference>